<gene>
    <name evidence="1" type="ORF">BCR38DRAFT_439677</name>
</gene>
<dbReference type="RefSeq" id="XP_040713317.1">
    <property type="nucleotide sequence ID" value="XM_040860649.1"/>
</dbReference>
<dbReference type="AlphaFoldDB" id="A0A1Y2DPQ7"/>
<name>A0A1Y2DPQ7_9PEZI</name>
<comment type="caution">
    <text evidence="1">The sequence shown here is derived from an EMBL/GenBank/DDBJ whole genome shotgun (WGS) entry which is preliminary data.</text>
</comment>
<dbReference type="InParanoid" id="A0A1Y2DPQ7"/>
<reference evidence="1 2" key="1">
    <citation type="submission" date="2016-07" db="EMBL/GenBank/DDBJ databases">
        <title>Pervasive Adenine N6-methylation of Active Genes in Fungi.</title>
        <authorList>
            <consortium name="DOE Joint Genome Institute"/>
            <person name="Mondo S.J."/>
            <person name="Dannebaum R.O."/>
            <person name="Kuo R.C."/>
            <person name="Labutti K."/>
            <person name="Haridas S."/>
            <person name="Kuo A."/>
            <person name="Salamov A."/>
            <person name="Ahrendt S.R."/>
            <person name="Lipzen A."/>
            <person name="Sullivan W."/>
            <person name="Andreopoulos W.B."/>
            <person name="Clum A."/>
            <person name="Lindquist E."/>
            <person name="Daum C."/>
            <person name="Ramamoorthy G.K."/>
            <person name="Gryganskyi A."/>
            <person name="Culley D."/>
            <person name="Magnuson J.K."/>
            <person name="James T.Y."/>
            <person name="O'Malley M.A."/>
            <person name="Stajich J.E."/>
            <person name="Spatafora J.W."/>
            <person name="Visel A."/>
            <person name="Grigoriev I.V."/>
        </authorList>
    </citation>
    <scope>NUCLEOTIDE SEQUENCE [LARGE SCALE GENOMIC DNA]</scope>
    <source>
        <strain evidence="1 2">CBS 129021</strain>
    </source>
</reference>
<accession>A0A1Y2DPQ7</accession>
<proteinExistence type="predicted"/>
<sequence>MMSLLALRPSQLNRSFPFSISNNTRWKASWSITKSQNLILDCRGPKAWNCHPLQAVSAIC</sequence>
<evidence type="ECO:0000313" key="1">
    <source>
        <dbReference type="EMBL" id="ORY61240.1"/>
    </source>
</evidence>
<dbReference type="Proteomes" id="UP000193689">
    <property type="component" value="Unassembled WGS sequence"/>
</dbReference>
<protein>
    <submittedName>
        <fullName evidence="1">Uncharacterized protein</fullName>
    </submittedName>
</protein>
<evidence type="ECO:0000313" key="2">
    <source>
        <dbReference type="Proteomes" id="UP000193689"/>
    </source>
</evidence>
<keyword evidence="2" id="KW-1185">Reference proteome</keyword>
<organism evidence="1 2">
    <name type="scientific">Pseudomassariella vexata</name>
    <dbReference type="NCBI Taxonomy" id="1141098"/>
    <lineage>
        <taxon>Eukaryota</taxon>
        <taxon>Fungi</taxon>
        <taxon>Dikarya</taxon>
        <taxon>Ascomycota</taxon>
        <taxon>Pezizomycotina</taxon>
        <taxon>Sordariomycetes</taxon>
        <taxon>Xylariomycetidae</taxon>
        <taxon>Amphisphaeriales</taxon>
        <taxon>Pseudomassariaceae</taxon>
        <taxon>Pseudomassariella</taxon>
    </lineage>
</organism>
<dbReference type="GeneID" id="63776861"/>
<dbReference type="EMBL" id="MCFJ01000010">
    <property type="protein sequence ID" value="ORY61240.1"/>
    <property type="molecule type" value="Genomic_DNA"/>
</dbReference>